<dbReference type="Gene3D" id="3.40.50.720">
    <property type="entry name" value="NAD(P)-binding Rossmann-like Domain"/>
    <property type="match status" value="2"/>
</dbReference>
<dbReference type="InterPro" id="IPR011032">
    <property type="entry name" value="GroES-like_sf"/>
</dbReference>
<dbReference type="Gene3D" id="3.90.180.10">
    <property type="entry name" value="Medium-chain alcohol dehydrogenases, catalytic domain"/>
    <property type="match status" value="2"/>
</dbReference>
<dbReference type="SUPFAM" id="SSF51735">
    <property type="entry name" value="NAD(P)-binding Rossmann-fold domains"/>
    <property type="match status" value="1"/>
</dbReference>
<name>A0A2P5AJH8_PARAD</name>
<organism evidence="4 5">
    <name type="scientific">Parasponia andersonii</name>
    <name type="common">Sponia andersonii</name>
    <dbReference type="NCBI Taxonomy" id="3476"/>
    <lineage>
        <taxon>Eukaryota</taxon>
        <taxon>Viridiplantae</taxon>
        <taxon>Streptophyta</taxon>
        <taxon>Embryophyta</taxon>
        <taxon>Tracheophyta</taxon>
        <taxon>Spermatophyta</taxon>
        <taxon>Magnoliopsida</taxon>
        <taxon>eudicotyledons</taxon>
        <taxon>Gunneridae</taxon>
        <taxon>Pentapetalae</taxon>
        <taxon>rosids</taxon>
        <taxon>fabids</taxon>
        <taxon>Rosales</taxon>
        <taxon>Cannabaceae</taxon>
        <taxon>Parasponia</taxon>
    </lineage>
</organism>
<keyword evidence="5" id="KW-1185">Reference proteome</keyword>
<dbReference type="InterPro" id="IPR013154">
    <property type="entry name" value="ADH-like_N"/>
</dbReference>
<evidence type="ECO:0000259" key="3">
    <source>
        <dbReference type="SMART" id="SM00829"/>
    </source>
</evidence>
<evidence type="ECO:0000256" key="2">
    <source>
        <dbReference type="ARBA" id="ARBA00023002"/>
    </source>
</evidence>
<dbReference type="PANTHER" id="PTHR44573:SF3">
    <property type="entry name" value="CYTOSOLIC ALKENAL_ONE OXIDOREDUCTASE"/>
    <property type="match status" value="1"/>
</dbReference>
<dbReference type="AlphaFoldDB" id="A0A2P5AJH8"/>
<dbReference type="Proteomes" id="UP000237105">
    <property type="component" value="Unassembled WGS sequence"/>
</dbReference>
<reference evidence="5" key="1">
    <citation type="submission" date="2016-06" db="EMBL/GenBank/DDBJ databases">
        <title>Parallel loss of symbiosis genes in relatives of nitrogen-fixing non-legume Parasponia.</title>
        <authorList>
            <person name="Van Velzen R."/>
            <person name="Holmer R."/>
            <person name="Bu F."/>
            <person name="Rutten L."/>
            <person name="Van Zeijl A."/>
            <person name="Liu W."/>
            <person name="Santuari L."/>
            <person name="Cao Q."/>
            <person name="Sharma T."/>
            <person name="Shen D."/>
            <person name="Roswanjaya Y."/>
            <person name="Wardhani T."/>
            <person name="Kalhor M.S."/>
            <person name="Jansen J."/>
            <person name="Van den Hoogen J."/>
            <person name="Gungor B."/>
            <person name="Hartog M."/>
            <person name="Hontelez J."/>
            <person name="Verver J."/>
            <person name="Yang W.-C."/>
            <person name="Schijlen E."/>
            <person name="Repin R."/>
            <person name="Schilthuizen M."/>
            <person name="Schranz E."/>
            <person name="Heidstra R."/>
            <person name="Miyata K."/>
            <person name="Fedorova E."/>
            <person name="Kohlen W."/>
            <person name="Bisseling T."/>
            <person name="Smit S."/>
            <person name="Geurts R."/>
        </authorList>
    </citation>
    <scope>NUCLEOTIDE SEQUENCE [LARGE SCALE GENOMIC DNA]</scope>
    <source>
        <strain evidence="5">cv. WU1-14</strain>
    </source>
</reference>
<proteinExistence type="inferred from homology"/>
<dbReference type="SUPFAM" id="SSF50129">
    <property type="entry name" value="GroES-like"/>
    <property type="match status" value="1"/>
</dbReference>
<comment type="similarity">
    <text evidence="1">Belongs to the zinc-containing alcohol dehydrogenase family. Quinone oxidoreductase subfamily.</text>
</comment>
<sequence>MAAASSDSIPTVNKAWVYSDYGKSADVLKFDANVPVPEVREDQVLIKVAAASLNPVNFQRMLGLFKAIDSPPPTVLGYDVAGLVVKVGSQVKKFKVGDEVYGDINEVSVKKPKNFGTLAEYTAAEETVLVLKPKNLTFAEAASLPEAIETTYDGLEVAEFSSGKSILVLGGAGGFGTQVIQSVLIITLTRPPVSFIFNPSQLAKHVFGASKVAATAKLDLLRSLGADLTIDYTKENVEDRQEKFDVVYDTVAVGGISFALTSTASTLEKLEPYLESGKVKAVIDPKGAFPFSKTFEAFSYLETSRATGKVVIYPIP</sequence>
<dbReference type="InterPro" id="IPR044626">
    <property type="entry name" value="AOR-like"/>
</dbReference>
<comment type="caution">
    <text evidence="4">The sequence shown here is derived from an EMBL/GenBank/DDBJ whole genome shotgun (WGS) entry which is preliminary data.</text>
</comment>
<dbReference type="OrthoDB" id="48317at2759"/>
<keyword evidence="2" id="KW-0560">Oxidoreductase</keyword>
<dbReference type="STRING" id="3476.A0A2P5AJH8"/>
<dbReference type="InterPro" id="IPR036291">
    <property type="entry name" value="NAD(P)-bd_dom_sf"/>
</dbReference>
<evidence type="ECO:0000313" key="5">
    <source>
        <dbReference type="Proteomes" id="UP000237105"/>
    </source>
</evidence>
<dbReference type="PANTHER" id="PTHR44573">
    <property type="entry name" value="NADPH-DEPENDENT ALKENAL/ONE OXIDOREDUCTASE, CHLOROPLASTIC"/>
    <property type="match status" value="1"/>
</dbReference>
<dbReference type="InterPro" id="IPR020843">
    <property type="entry name" value="ER"/>
</dbReference>
<gene>
    <name evidence="4" type="ORF">PanWU01x14_326700</name>
</gene>
<dbReference type="Pfam" id="PF13602">
    <property type="entry name" value="ADH_zinc_N_2"/>
    <property type="match status" value="1"/>
</dbReference>
<evidence type="ECO:0000313" key="4">
    <source>
        <dbReference type="EMBL" id="PON36664.1"/>
    </source>
</evidence>
<dbReference type="GO" id="GO:0016628">
    <property type="term" value="F:oxidoreductase activity, acting on the CH-CH group of donors, NAD or NADP as acceptor"/>
    <property type="evidence" value="ECO:0007669"/>
    <property type="project" value="InterPro"/>
</dbReference>
<dbReference type="EMBL" id="JXTB01000560">
    <property type="protein sequence ID" value="PON36664.1"/>
    <property type="molecule type" value="Genomic_DNA"/>
</dbReference>
<evidence type="ECO:0000256" key="1">
    <source>
        <dbReference type="ARBA" id="ARBA00010371"/>
    </source>
</evidence>
<feature type="domain" description="Enoyl reductase (ER)" evidence="3">
    <location>
        <begin position="23"/>
        <end position="312"/>
    </location>
</feature>
<dbReference type="Pfam" id="PF08240">
    <property type="entry name" value="ADH_N"/>
    <property type="match status" value="1"/>
</dbReference>
<protein>
    <submittedName>
        <fullName evidence="4">Alcohol dehydrogenase superfamily, zinc-type</fullName>
    </submittedName>
</protein>
<dbReference type="CDD" id="cd05289">
    <property type="entry name" value="MDR_like_2"/>
    <property type="match status" value="1"/>
</dbReference>
<accession>A0A2P5AJH8</accession>
<dbReference type="SMART" id="SM00829">
    <property type="entry name" value="PKS_ER"/>
    <property type="match status" value="1"/>
</dbReference>